<feature type="domain" description="Flagellar M-ring C-terminal" evidence="13">
    <location>
        <begin position="254"/>
        <end position="426"/>
    </location>
</feature>
<feature type="region of interest" description="Disordered" evidence="10">
    <location>
        <begin position="477"/>
        <end position="528"/>
    </location>
</feature>
<feature type="domain" description="Flagellar M-ring N-terminal" evidence="12">
    <location>
        <begin position="46"/>
        <end position="219"/>
    </location>
</feature>
<evidence type="ECO:0000256" key="7">
    <source>
        <dbReference type="ARBA" id="ARBA00023136"/>
    </source>
</evidence>
<keyword evidence="8 9" id="KW-0975">Bacterial flagellum</keyword>
<organism evidence="14">
    <name type="scientific">Desulfobacca acetoxidans</name>
    <dbReference type="NCBI Taxonomy" id="60893"/>
    <lineage>
        <taxon>Bacteria</taxon>
        <taxon>Pseudomonadati</taxon>
        <taxon>Thermodesulfobacteriota</taxon>
        <taxon>Desulfobaccia</taxon>
        <taxon>Desulfobaccales</taxon>
        <taxon>Desulfobaccaceae</taxon>
        <taxon>Desulfobacca</taxon>
    </lineage>
</organism>
<keyword evidence="6 11" id="KW-1133">Transmembrane helix</keyword>
<reference evidence="14" key="1">
    <citation type="journal article" date="2020" name="mSystems">
        <title>Genome- and Community-Level Interaction Insights into Carbon Utilization and Element Cycling Functions of Hydrothermarchaeota in Hydrothermal Sediment.</title>
        <authorList>
            <person name="Zhou Z."/>
            <person name="Liu Y."/>
            <person name="Xu W."/>
            <person name="Pan J."/>
            <person name="Luo Z.H."/>
            <person name="Li M."/>
        </authorList>
    </citation>
    <scope>NUCLEOTIDE SEQUENCE [LARGE SCALE GENOMIC DNA]</scope>
    <source>
        <strain evidence="14">SpSt-897</strain>
    </source>
</reference>
<feature type="compositionally biased region" description="Pro residues" evidence="10">
    <location>
        <begin position="320"/>
        <end position="337"/>
    </location>
</feature>
<evidence type="ECO:0000256" key="5">
    <source>
        <dbReference type="ARBA" id="ARBA00022692"/>
    </source>
</evidence>
<evidence type="ECO:0000256" key="8">
    <source>
        <dbReference type="ARBA" id="ARBA00023143"/>
    </source>
</evidence>
<evidence type="ECO:0000256" key="2">
    <source>
        <dbReference type="ARBA" id="ARBA00004651"/>
    </source>
</evidence>
<keyword evidence="5 11" id="KW-0812">Transmembrane</keyword>
<dbReference type="GO" id="GO:0071973">
    <property type="term" value="P:bacterial-type flagellum-dependent cell motility"/>
    <property type="evidence" value="ECO:0007669"/>
    <property type="project" value="InterPro"/>
</dbReference>
<keyword evidence="7 11" id="KW-0472">Membrane</keyword>
<dbReference type="InterPro" id="IPR006182">
    <property type="entry name" value="FliF_N_dom"/>
</dbReference>
<evidence type="ECO:0000313" key="14">
    <source>
        <dbReference type="EMBL" id="HGF32869.1"/>
    </source>
</evidence>
<comment type="subcellular location">
    <subcellularLocation>
        <location evidence="1 9">Bacterial flagellum basal body</location>
    </subcellularLocation>
    <subcellularLocation>
        <location evidence="2">Cell membrane</location>
        <topology evidence="2">Multi-pass membrane protein</topology>
    </subcellularLocation>
</comment>
<evidence type="ECO:0000256" key="6">
    <source>
        <dbReference type="ARBA" id="ARBA00022989"/>
    </source>
</evidence>
<evidence type="ECO:0000256" key="3">
    <source>
        <dbReference type="ARBA" id="ARBA00007971"/>
    </source>
</evidence>
<dbReference type="PANTHER" id="PTHR30046">
    <property type="entry name" value="FLAGELLAR M-RING PROTEIN"/>
    <property type="match status" value="1"/>
</dbReference>
<feature type="transmembrane region" description="Helical" evidence="11">
    <location>
        <begin position="450"/>
        <end position="469"/>
    </location>
</feature>
<keyword evidence="14" id="KW-0969">Cilium</keyword>
<dbReference type="InterPro" id="IPR043427">
    <property type="entry name" value="YscJ/FliF"/>
</dbReference>
<accession>A0A7C3YZA2</accession>
<evidence type="ECO:0000259" key="12">
    <source>
        <dbReference type="Pfam" id="PF01514"/>
    </source>
</evidence>
<comment type="function">
    <text evidence="9">The M ring may be actively involved in energy transduction.</text>
</comment>
<dbReference type="Pfam" id="PF01514">
    <property type="entry name" value="YscJ_FliF"/>
    <property type="match status" value="1"/>
</dbReference>
<evidence type="ECO:0000256" key="4">
    <source>
        <dbReference type="ARBA" id="ARBA00022475"/>
    </source>
</evidence>
<evidence type="ECO:0000259" key="13">
    <source>
        <dbReference type="Pfam" id="PF08345"/>
    </source>
</evidence>
<name>A0A7C3YZA2_9BACT</name>
<dbReference type="NCBIfam" id="TIGR00206">
    <property type="entry name" value="fliF"/>
    <property type="match status" value="1"/>
</dbReference>
<gene>
    <name evidence="14" type="primary">fliF</name>
    <name evidence="14" type="ORF">ENW96_00570</name>
</gene>
<dbReference type="EMBL" id="DTMF01000018">
    <property type="protein sequence ID" value="HGF32869.1"/>
    <property type="molecule type" value="Genomic_DNA"/>
</dbReference>
<comment type="similarity">
    <text evidence="3 9">Belongs to the FliF family.</text>
</comment>
<dbReference type="InterPro" id="IPR045851">
    <property type="entry name" value="AMP-bd_C_sf"/>
</dbReference>
<evidence type="ECO:0000256" key="9">
    <source>
        <dbReference type="PIRNR" id="PIRNR004862"/>
    </source>
</evidence>
<dbReference type="GO" id="GO:0003774">
    <property type="term" value="F:cytoskeletal motor activity"/>
    <property type="evidence" value="ECO:0007669"/>
    <property type="project" value="InterPro"/>
</dbReference>
<evidence type="ECO:0000256" key="11">
    <source>
        <dbReference type="SAM" id="Phobius"/>
    </source>
</evidence>
<dbReference type="GO" id="GO:0005886">
    <property type="term" value="C:plasma membrane"/>
    <property type="evidence" value="ECO:0007669"/>
    <property type="project" value="UniProtKB-SubCell"/>
</dbReference>
<protein>
    <recommendedName>
        <fullName evidence="9">Flagellar M-ring protein</fullName>
    </recommendedName>
</protein>
<sequence length="552" mass="60423">MDSLKNLLARSKERFQALPSTQRLLIPALGAALLLALGFLFFIHGQDDYGVLFTGLSQEDAGAIVTKLKGKKVPYRLDNSGTAILVPKSEMYELRLLLASEGLPKGGGVGFEIFDRQEFGVTDFVQRLNYQRALQGELARTIAGMPEILEARVHIVTPKESLFIEDQKETTASVALKLRPGRNLSPGQVESIVNLVASAVAGLHPSKVTVVDLKGRILSKPQDRLSLQGLSAGQLSLQRQVEESYERKVQELFDKILGPGKSFVRVSADLDFQKIDLQEETFTPNRDLIRSEQKTHELTNRGLEGGNPEARFNLNQGTITPPPPGKGPPPLTVPAPQPKTARGTGAERTSEVRNYEINRVVRQVVDSPGKIKRLSLALVVDGVYQDKGNKFSPRNPEEMRQFSNLAKKAVGFNSERGDQLEISCAPLAAQALEGTAALNPGEGWQHGLVFSWKIGLLVLLILAGLMFMLKRRRAPAQPPLLQGPPSRDIPAPAPQEGILPETAAPIPLSATQPRPSLPEPVDGRDKVSQLITSYPDRAVEVLRLWIHEKNGK</sequence>
<comment type="caution">
    <text evidence="14">The sequence shown here is derived from an EMBL/GenBank/DDBJ whole genome shotgun (WGS) entry which is preliminary data.</text>
</comment>
<dbReference type="PANTHER" id="PTHR30046:SF0">
    <property type="entry name" value="FLAGELLAR M-RING PROTEIN"/>
    <property type="match status" value="1"/>
</dbReference>
<feature type="transmembrane region" description="Helical" evidence="11">
    <location>
        <begin position="24"/>
        <end position="43"/>
    </location>
</feature>
<proteinExistence type="inferred from homology"/>
<dbReference type="AlphaFoldDB" id="A0A7C3YZA2"/>
<dbReference type="InterPro" id="IPR000067">
    <property type="entry name" value="FlgMring_FliF"/>
</dbReference>
<dbReference type="PRINTS" id="PR01009">
    <property type="entry name" value="FLGMRINGFLIF"/>
</dbReference>
<keyword evidence="14" id="KW-0282">Flagellum</keyword>
<feature type="region of interest" description="Disordered" evidence="10">
    <location>
        <begin position="294"/>
        <end position="350"/>
    </location>
</feature>
<keyword evidence="4" id="KW-1003">Cell membrane</keyword>
<evidence type="ECO:0000256" key="1">
    <source>
        <dbReference type="ARBA" id="ARBA00004117"/>
    </source>
</evidence>
<dbReference type="PIRSF" id="PIRSF004862">
    <property type="entry name" value="FliF"/>
    <property type="match status" value="1"/>
</dbReference>
<dbReference type="Pfam" id="PF08345">
    <property type="entry name" value="YscJ_FliF_C"/>
    <property type="match status" value="1"/>
</dbReference>
<evidence type="ECO:0000256" key="10">
    <source>
        <dbReference type="SAM" id="MobiDB-lite"/>
    </source>
</evidence>
<dbReference type="GO" id="GO:0009431">
    <property type="term" value="C:bacterial-type flagellum basal body, MS ring"/>
    <property type="evidence" value="ECO:0007669"/>
    <property type="project" value="InterPro"/>
</dbReference>
<dbReference type="InterPro" id="IPR013556">
    <property type="entry name" value="Flag_M-ring_C"/>
</dbReference>
<dbReference type="Gene3D" id="3.30.300.30">
    <property type="match status" value="1"/>
</dbReference>
<keyword evidence="14" id="KW-0966">Cell projection</keyword>